<name>A0AAU6SAW7_9MICO</name>
<evidence type="ECO:0000313" key="1">
    <source>
        <dbReference type="EMBL" id="WZO34037.1"/>
    </source>
</evidence>
<dbReference type="EMBL" id="CP151632">
    <property type="protein sequence ID" value="WZO34037.1"/>
    <property type="molecule type" value="Genomic_DNA"/>
</dbReference>
<sequence>MSEKPSRWIRLKWAILGKPVTYEERRNAQASHFSDPRVIAQSEVRHQRFHAGF</sequence>
<protein>
    <submittedName>
        <fullName evidence="1">Uncharacterized protein</fullName>
    </submittedName>
</protein>
<reference evidence="1" key="1">
    <citation type="submission" date="2024-04" db="EMBL/GenBank/DDBJ databases">
        <authorList>
            <person name="Roder T."/>
            <person name="Oberhansli S."/>
            <person name="Kreuzer M."/>
        </authorList>
    </citation>
    <scope>NUCLEOTIDE SEQUENCE</scope>
    <source>
        <strain evidence="1">LWS13-1.2</strain>
    </source>
</reference>
<accession>A0AAU6SAW7</accession>
<organism evidence="1">
    <name type="scientific">Microbacterium sp. LWS13-1.2</name>
    <dbReference type="NCBI Taxonomy" id="3135264"/>
    <lineage>
        <taxon>Bacteria</taxon>
        <taxon>Bacillati</taxon>
        <taxon>Actinomycetota</taxon>
        <taxon>Actinomycetes</taxon>
        <taxon>Micrococcales</taxon>
        <taxon>Microbacteriaceae</taxon>
        <taxon>Microbacterium</taxon>
    </lineage>
</organism>
<dbReference type="AlphaFoldDB" id="A0AAU6SAW7"/>
<gene>
    <name evidence="1" type="ORF">MRBLWS13_001680</name>
</gene>
<proteinExistence type="predicted"/>
<dbReference type="RefSeq" id="WP_349428583.1">
    <property type="nucleotide sequence ID" value="NZ_CP151632.1"/>
</dbReference>